<evidence type="ECO:0000259" key="7">
    <source>
        <dbReference type="Pfam" id="PF02782"/>
    </source>
</evidence>
<dbReference type="RefSeq" id="WP_379520631.1">
    <property type="nucleotide sequence ID" value="NZ_JBHSPA010000062.1"/>
</dbReference>
<dbReference type="Pfam" id="PF00370">
    <property type="entry name" value="FGGY_N"/>
    <property type="match status" value="1"/>
</dbReference>
<dbReference type="PIRSF" id="PIRSF000538">
    <property type="entry name" value="GlpK"/>
    <property type="match status" value="1"/>
</dbReference>
<evidence type="ECO:0000256" key="2">
    <source>
        <dbReference type="ARBA" id="ARBA00022629"/>
    </source>
</evidence>
<dbReference type="InterPro" id="IPR018484">
    <property type="entry name" value="FGGY_N"/>
</dbReference>
<dbReference type="Gene3D" id="3.30.420.40">
    <property type="match status" value="2"/>
</dbReference>
<dbReference type="InterPro" id="IPR000577">
    <property type="entry name" value="Carb_kinase_FGGY"/>
</dbReference>
<comment type="caution">
    <text evidence="8">The sequence shown here is derived from an EMBL/GenBank/DDBJ whole genome shotgun (WGS) entry which is preliminary data.</text>
</comment>
<evidence type="ECO:0000313" key="8">
    <source>
        <dbReference type="EMBL" id="MFC5831153.1"/>
    </source>
</evidence>
<reference evidence="9" key="1">
    <citation type="journal article" date="2019" name="Int. J. Syst. Evol. Microbiol.">
        <title>The Global Catalogue of Microorganisms (GCM) 10K type strain sequencing project: providing services to taxonomists for standard genome sequencing and annotation.</title>
        <authorList>
            <consortium name="The Broad Institute Genomics Platform"/>
            <consortium name="The Broad Institute Genome Sequencing Center for Infectious Disease"/>
            <person name="Wu L."/>
            <person name="Ma J."/>
        </authorList>
    </citation>
    <scope>NUCLEOTIDE SEQUENCE [LARGE SCALE GENOMIC DNA]</scope>
    <source>
        <strain evidence="9">CCUG 53903</strain>
    </source>
</reference>
<dbReference type="PANTHER" id="PTHR43095:SF5">
    <property type="entry name" value="XYLULOSE KINASE"/>
    <property type="match status" value="1"/>
</dbReference>
<feature type="compositionally biased region" description="Basic and acidic residues" evidence="5">
    <location>
        <begin position="114"/>
        <end position="137"/>
    </location>
</feature>
<feature type="domain" description="Carbohydrate kinase FGGY C-terminal" evidence="7">
    <location>
        <begin position="277"/>
        <end position="460"/>
    </location>
</feature>
<evidence type="ECO:0000256" key="3">
    <source>
        <dbReference type="ARBA" id="ARBA00022679"/>
    </source>
</evidence>
<evidence type="ECO:0000256" key="1">
    <source>
        <dbReference type="ARBA" id="ARBA00009156"/>
    </source>
</evidence>
<dbReference type="GO" id="GO:0016301">
    <property type="term" value="F:kinase activity"/>
    <property type="evidence" value="ECO:0007669"/>
    <property type="project" value="UniProtKB-KW"/>
</dbReference>
<keyword evidence="9" id="KW-1185">Reference proteome</keyword>
<evidence type="ECO:0000256" key="4">
    <source>
        <dbReference type="ARBA" id="ARBA00022777"/>
    </source>
</evidence>
<sequence>MTVAVCAVDVGTSGTRAAIVRADGVIVRSARRAHPGTAGGGFDPAERWRLLAGLLREVTDGLREPPMALGIAGHVGCVLADDAGDPVIEGASWSDARGIDLVRRAWAGGPARRAGGDDARRPDCGEGPERGPEPGLERALRVTGRPELSGGAVPLLAWLTENRPEVARKARWALSPKDHLILRLTGVAATDVTSAAYTLGFDVAAREWSVPLIEAAGVDPGLFPPAYDASEVVGAVTAEAAEATGLPAGLPVVAGGPDGTAGAAAVLGARTDVIVDVAGTTDVLNRVLTDPGGVAAGVAVLNPYVMPGLWAWGGPTGMTGGAVAYLHRLLGLGDLAQAPPELTAAMARLPPGCAGLSVVPLVSGSRFPDWRPAERGALWGLAEHHTPAHVLRATQEGAAYVVRTGLDRIDPHATMPVLLAGGAARSAELCQLRADATGRPVLAGAEPDASLLGAALFALAGAGVYADAPTAQSHLATATSRFEPDPVRADQHTGLYERWLRTRASLPA</sequence>
<dbReference type="Pfam" id="PF02782">
    <property type="entry name" value="FGGY_C"/>
    <property type="match status" value="1"/>
</dbReference>
<evidence type="ECO:0000259" key="6">
    <source>
        <dbReference type="Pfam" id="PF00370"/>
    </source>
</evidence>
<evidence type="ECO:0000256" key="5">
    <source>
        <dbReference type="SAM" id="MobiDB-lite"/>
    </source>
</evidence>
<dbReference type="SUPFAM" id="SSF53067">
    <property type="entry name" value="Actin-like ATPase domain"/>
    <property type="match status" value="2"/>
</dbReference>
<dbReference type="InterPro" id="IPR043129">
    <property type="entry name" value="ATPase_NBD"/>
</dbReference>
<organism evidence="8 9">
    <name type="scientific">Nonomuraea insulae</name>
    <dbReference type="NCBI Taxonomy" id="1616787"/>
    <lineage>
        <taxon>Bacteria</taxon>
        <taxon>Bacillati</taxon>
        <taxon>Actinomycetota</taxon>
        <taxon>Actinomycetes</taxon>
        <taxon>Streptosporangiales</taxon>
        <taxon>Streptosporangiaceae</taxon>
        <taxon>Nonomuraea</taxon>
    </lineage>
</organism>
<keyword evidence="2" id="KW-0859">Xylose metabolism</keyword>
<name>A0ABW1D380_9ACTN</name>
<evidence type="ECO:0000313" key="9">
    <source>
        <dbReference type="Proteomes" id="UP001596058"/>
    </source>
</evidence>
<keyword evidence="2" id="KW-0119">Carbohydrate metabolism</keyword>
<feature type="domain" description="Carbohydrate kinase FGGY N-terminal" evidence="6">
    <location>
        <begin position="142"/>
        <end position="263"/>
    </location>
</feature>
<dbReference type="EMBL" id="JBHSPA010000062">
    <property type="protein sequence ID" value="MFC5831153.1"/>
    <property type="molecule type" value="Genomic_DNA"/>
</dbReference>
<comment type="similarity">
    <text evidence="1">Belongs to the FGGY kinase family.</text>
</comment>
<proteinExistence type="inferred from homology"/>
<dbReference type="InterPro" id="IPR018485">
    <property type="entry name" value="FGGY_C"/>
</dbReference>
<keyword evidence="4 8" id="KW-0418">Kinase</keyword>
<gene>
    <name evidence="8" type="ORF">ACFPZ3_45500</name>
</gene>
<keyword evidence="3" id="KW-0808">Transferase</keyword>
<dbReference type="InterPro" id="IPR050406">
    <property type="entry name" value="FGGY_Carb_Kinase"/>
</dbReference>
<accession>A0ABW1D380</accession>
<protein>
    <submittedName>
        <fullName evidence="8">FGGY-family carbohydrate kinase</fullName>
    </submittedName>
</protein>
<dbReference type="PANTHER" id="PTHR43095">
    <property type="entry name" value="SUGAR KINASE"/>
    <property type="match status" value="1"/>
</dbReference>
<feature type="region of interest" description="Disordered" evidence="5">
    <location>
        <begin position="109"/>
        <end position="137"/>
    </location>
</feature>
<dbReference type="Proteomes" id="UP001596058">
    <property type="component" value="Unassembled WGS sequence"/>
</dbReference>